<keyword evidence="1" id="KW-0175">Coiled coil</keyword>
<feature type="coiled-coil region" evidence="1">
    <location>
        <begin position="51"/>
        <end position="78"/>
    </location>
</feature>
<keyword evidence="3" id="KW-1185">Reference proteome</keyword>
<dbReference type="AlphaFoldDB" id="A0AAD7D2M0"/>
<protein>
    <submittedName>
        <fullName evidence="2">Uncharacterized protein</fullName>
    </submittedName>
</protein>
<gene>
    <name evidence="2" type="ORF">B0H17DRAFT_1141766</name>
</gene>
<comment type="caution">
    <text evidence="2">The sequence shown here is derived from an EMBL/GenBank/DDBJ whole genome shotgun (WGS) entry which is preliminary data.</text>
</comment>
<sequence>MPPSSIRHGSSVSKKVTVIGSAYLGRARLKPKKNTWTTMGSRAIQDKYRQKHAVEQQLRIENLELDQQENDYDSMADDDNVIKVGKVLDGTKAAEMSHGGREFDDADAIPQEMDFEQQKTCPKHSNWRTCRDRVEKRTRAFAGQMKDMVAMYTVWMGAGTPAPCRSGSEEEGDYLIWVVDLFEAYTLDTCLDGGG</sequence>
<name>A0AAD7D2M0_MYCRO</name>
<evidence type="ECO:0000313" key="2">
    <source>
        <dbReference type="EMBL" id="KAJ7670537.1"/>
    </source>
</evidence>
<organism evidence="2 3">
    <name type="scientific">Mycena rosella</name>
    <name type="common">Pink bonnet</name>
    <name type="synonym">Agaricus rosellus</name>
    <dbReference type="NCBI Taxonomy" id="1033263"/>
    <lineage>
        <taxon>Eukaryota</taxon>
        <taxon>Fungi</taxon>
        <taxon>Dikarya</taxon>
        <taxon>Basidiomycota</taxon>
        <taxon>Agaricomycotina</taxon>
        <taxon>Agaricomycetes</taxon>
        <taxon>Agaricomycetidae</taxon>
        <taxon>Agaricales</taxon>
        <taxon>Marasmiineae</taxon>
        <taxon>Mycenaceae</taxon>
        <taxon>Mycena</taxon>
    </lineage>
</organism>
<dbReference type="Proteomes" id="UP001221757">
    <property type="component" value="Unassembled WGS sequence"/>
</dbReference>
<reference evidence="2" key="1">
    <citation type="submission" date="2023-03" db="EMBL/GenBank/DDBJ databases">
        <title>Massive genome expansion in bonnet fungi (Mycena s.s.) driven by repeated elements and novel gene families across ecological guilds.</title>
        <authorList>
            <consortium name="Lawrence Berkeley National Laboratory"/>
            <person name="Harder C.B."/>
            <person name="Miyauchi S."/>
            <person name="Viragh M."/>
            <person name="Kuo A."/>
            <person name="Thoen E."/>
            <person name="Andreopoulos B."/>
            <person name="Lu D."/>
            <person name="Skrede I."/>
            <person name="Drula E."/>
            <person name="Henrissat B."/>
            <person name="Morin E."/>
            <person name="Kohler A."/>
            <person name="Barry K."/>
            <person name="LaButti K."/>
            <person name="Morin E."/>
            <person name="Salamov A."/>
            <person name="Lipzen A."/>
            <person name="Mereny Z."/>
            <person name="Hegedus B."/>
            <person name="Baldrian P."/>
            <person name="Stursova M."/>
            <person name="Weitz H."/>
            <person name="Taylor A."/>
            <person name="Grigoriev I.V."/>
            <person name="Nagy L.G."/>
            <person name="Martin F."/>
            <person name="Kauserud H."/>
        </authorList>
    </citation>
    <scope>NUCLEOTIDE SEQUENCE</scope>
    <source>
        <strain evidence="2">CBHHK067</strain>
    </source>
</reference>
<dbReference type="EMBL" id="JARKIE010000179">
    <property type="protein sequence ID" value="KAJ7670537.1"/>
    <property type="molecule type" value="Genomic_DNA"/>
</dbReference>
<proteinExistence type="predicted"/>
<accession>A0AAD7D2M0</accession>
<evidence type="ECO:0000313" key="3">
    <source>
        <dbReference type="Proteomes" id="UP001221757"/>
    </source>
</evidence>
<evidence type="ECO:0000256" key="1">
    <source>
        <dbReference type="SAM" id="Coils"/>
    </source>
</evidence>